<dbReference type="InterPro" id="IPR031348">
    <property type="entry name" value="PigL_N"/>
</dbReference>
<evidence type="ECO:0000313" key="2">
    <source>
        <dbReference type="EMBL" id="KZL87542.1"/>
    </source>
</evidence>
<keyword evidence="3" id="KW-1185">Reference proteome</keyword>
<protein>
    <recommendedName>
        <fullName evidence="1">Azaphilone pigments biosynthesis cluster protein L N-terminal domain-containing protein</fullName>
    </recommendedName>
</protein>
<dbReference type="AlphaFoldDB" id="A0A161YCJ3"/>
<evidence type="ECO:0000313" key="3">
    <source>
        <dbReference type="Proteomes" id="UP000076584"/>
    </source>
</evidence>
<dbReference type="Pfam" id="PF17111">
    <property type="entry name" value="PigL_N"/>
    <property type="match status" value="1"/>
</dbReference>
<accession>A0A161YCJ3</accession>
<evidence type="ECO:0000259" key="1">
    <source>
        <dbReference type="Pfam" id="PF17111"/>
    </source>
</evidence>
<dbReference type="EMBL" id="LFIW01000219">
    <property type="protein sequence ID" value="KZL87542.1"/>
    <property type="molecule type" value="Genomic_DNA"/>
</dbReference>
<sequence>MSDPLSVASALIAIVTATIQSSKVLYDTIQSFKNHRKVVTQLVEELTALNEVLLSLDALVRSEEDDGTLKSLKLPLLQCQRACAEFNALIVQCSKNSGRPRTSFRDWFKVRYMESDIAGFTGMLAGYKSTISIALGSANLQSTTVTLQILNEYKDMIYSTAQDLEDHLEDVNAKLEHLILHQKETSQALSSNIERIQNEKDSTEVCLEICAQVQARIDEMQFRPISPSQSSNEISCRNMTRAMVMTLSTLSQCRDIITDNVSQLRRQQAEVDRERLGSQTMGLCEPLETEIKRLKEEADSTKECLTICNEASENAERGVHVLEDMTTGHDGQQVFVSTLGDLFRVKGATTGDRGIQFVGSVGEGSLQEFFRGQWKR</sequence>
<proteinExistence type="predicted"/>
<reference evidence="2 3" key="1">
    <citation type="submission" date="2015-06" db="EMBL/GenBank/DDBJ databases">
        <title>Survival trade-offs in plant roots during colonization by closely related pathogenic and mutualistic fungi.</title>
        <authorList>
            <person name="Hacquard S."/>
            <person name="Kracher B."/>
            <person name="Hiruma K."/>
            <person name="Weinman A."/>
            <person name="Muench P."/>
            <person name="Garrido Oter R."/>
            <person name="Ver Loren van Themaat E."/>
            <person name="Dallerey J.-F."/>
            <person name="Damm U."/>
            <person name="Henrissat B."/>
            <person name="Lespinet O."/>
            <person name="Thon M."/>
            <person name="Kemen E."/>
            <person name="McHardy A.C."/>
            <person name="Schulze-Lefert P."/>
            <person name="O'Connell R.J."/>
        </authorList>
    </citation>
    <scope>NUCLEOTIDE SEQUENCE [LARGE SCALE GENOMIC DNA]</scope>
    <source>
        <strain evidence="2 3">MAFF 238704</strain>
    </source>
</reference>
<dbReference type="Proteomes" id="UP000076584">
    <property type="component" value="Unassembled WGS sequence"/>
</dbReference>
<comment type="caution">
    <text evidence="2">The sequence shown here is derived from an EMBL/GenBank/DDBJ whole genome shotgun (WGS) entry which is preliminary data.</text>
</comment>
<name>A0A161YCJ3_COLIC</name>
<feature type="domain" description="Azaphilone pigments biosynthesis cluster protein L N-terminal" evidence="1">
    <location>
        <begin position="3"/>
        <end position="211"/>
    </location>
</feature>
<gene>
    <name evidence="2" type="ORF">CI238_01382</name>
</gene>
<organism evidence="2 3">
    <name type="scientific">Colletotrichum incanum</name>
    <name type="common">Soybean anthracnose fungus</name>
    <dbReference type="NCBI Taxonomy" id="1573173"/>
    <lineage>
        <taxon>Eukaryota</taxon>
        <taxon>Fungi</taxon>
        <taxon>Dikarya</taxon>
        <taxon>Ascomycota</taxon>
        <taxon>Pezizomycotina</taxon>
        <taxon>Sordariomycetes</taxon>
        <taxon>Hypocreomycetidae</taxon>
        <taxon>Glomerellales</taxon>
        <taxon>Glomerellaceae</taxon>
        <taxon>Colletotrichum</taxon>
        <taxon>Colletotrichum spaethianum species complex</taxon>
    </lineage>
</organism>